<organism evidence="2 3">
    <name type="scientific">Modicella reniformis</name>
    <dbReference type="NCBI Taxonomy" id="1440133"/>
    <lineage>
        <taxon>Eukaryota</taxon>
        <taxon>Fungi</taxon>
        <taxon>Fungi incertae sedis</taxon>
        <taxon>Mucoromycota</taxon>
        <taxon>Mortierellomycotina</taxon>
        <taxon>Mortierellomycetes</taxon>
        <taxon>Mortierellales</taxon>
        <taxon>Mortierellaceae</taxon>
        <taxon>Modicella</taxon>
    </lineage>
</organism>
<dbReference type="Proteomes" id="UP000749646">
    <property type="component" value="Unassembled WGS sequence"/>
</dbReference>
<feature type="signal peptide" evidence="1">
    <location>
        <begin position="1"/>
        <end position="21"/>
    </location>
</feature>
<keyword evidence="1" id="KW-0732">Signal</keyword>
<protein>
    <submittedName>
        <fullName evidence="2">Uncharacterized protein</fullName>
    </submittedName>
</protein>
<comment type="caution">
    <text evidence="2">The sequence shown here is derived from an EMBL/GenBank/DDBJ whole genome shotgun (WGS) entry which is preliminary data.</text>
</comment>
<reference evidence="2" key="1">
    <citation type="journal article" date="2020" name="Fungal Divers.">
        <title>Resolving the Mortierellaceae phylogeny through synthesis of multi-gene phylogenetics and phylogenomics.</title>
        <authorList>
            <person name="Vandepol N."/>
            <person name="Liber J."/>
            <person name="Desiro A."/>
            <person name="Na H."/>
            <person name="Kennedy M."/>
            <person name="Barry K."/>
            <person name="Grigoriev I.V."/>
            <person name="Miller A.N."/>
            <person name="O'Donnell K."/>
            <person name="Stajich J.E."/>
            <person name="Bonito G."/>
        </authorList>
    </citation>
    <scope>NUCLEOTIDE SEQUENCE</scope>
    <source>
        <strain evidence="2">MES-2147</strain>
    </source>
</reference>
<dbReference type="EMBL" id="JAAAHW010001535">
    <property type="protein sequence ID" value="KAF9994592.1"/>
    <property type="molecule type" value="Genomic_DNA"/>
</dbReference>
<proteinExistence type="predicted"/>
<evidence type="ECO:0000313" key="3">
    <source>
        <dbReference type="Proteomes" id="UP000749646"/>
    </source>
</evidence>
<sequence>MRYTSPVLVLLLHWSIAVTRAAPVSLDTIDLSTKDAYARRNILPDGPSISLNKRAIGTFSYETIRGELVYIKDPEDGKCYIAGDGIIGAGNGTDREAVFYHDFNCKIVGDGGLLPGEAGDLVDDFFSFKFVPAPA</sequence>
<keyword evidence="3" id="KW-1185">Reference proteome</keyword>
<evidence type="ECO:0000313" key="2">
    <source>
        <dbReference type="EMBL" id="KAF9994592.1"/>
    </source>
</evidence>
<name>A0A9P6ME85_9FUNG</name>
<feature type="chain" id="PRO_5040110028" evidence="1">
    <location>
        <begin position="22"/>
        <end position="135"/>
    </location>
</feature>
<gene>
    <name evidence="2" type="ORF">BGZ65_009777</name>
</gene>
<dbReference type="AlphaFoldDB" id="A0A9P6ME85"/>
<evidence type="ECO:0000256" key="1">
    <source>
        <dbReference type="SAM" id="SignalP"/>
    </source>
</evidence>
<accession>A0A9P6ME85</accession>